<name>A0A4S5EKH0_9ACTN</name>
<evidence type="ECO:0000313" key="1">
    <source>
        <dbReference type="EMBL" id="THJ72651.1"/>
    </source>
</evidence>
<evidence type="ECO:0000313" key="2">
    <source>
        <dbReference type="Proteomes" id="UP000305282"/>
    </source>
</evidence>
<sequence>MTAPGPRIPQHIPIAAAARHGALQIASYQLGGHLVWAATDGRGVVALAGTREELQRALDEFEE</sequence>
<accession>A0A4S5EKH0</accession>
<proteinExistence type="predicted"/>
<organism evidence="1 2">
    <name type="scientific">Candidatus Frankia alpina</name>
    <dbReference type="NCBI Taxonomy" id="2699483"/>
    <lineage>
        <taxon>Bacteria</taxon>
        <taxon>Bacillati</taxon>
        <taxon>Actinomycetota</taxon>
        <taxon>Actinomycetes</taxon>
        <taxon>Frankiales</taxon>
        <taxon>Frankiaceae</taxon>
        <taxon>Frankia</taxon>
    </lineage>
</organism>
<dbReference type="Proteomes" id="UP000305282">
    <property type="component" value="Unassembled WGS sequence"/>
</dbReference>
<comment type="caution">
    <text evidence="1">The sequence shown here is derived from an EMBL/GenBank/DDBJ whole genome shotgun (WGS) entry which is preliminary data.</text>
</comment>
<dbReference type="EMBL" id="SSXH01000350">
    <property type="protein sequence ID" value="THJ72651.1"/>
    <property type="molecule type" value="Genomic_DNA"/>
</dbReference>
<dbReference type="OrthoDB" id="3215823at2"/>
<keyword evidence="2" id="KW-1185">Reference proteome</keyword>
<gene>
    <name evidence="1" type="ORF">E7Y31_14240</name>
</gene>
<dbReference type="AlphaFoldDB" id="A0A4S5EKH0"/>
<protein>
    <submittedName>
        <fullName evidence="1">Uncharacterized protein</fullName>
    </submittedName>
</protein>
<reference evidence="1 2" key="1">
    <citation type="submission" date="2019-04" db="EMBL/GenBank/DDBJ databases">
        <title>Draft genome sequences for three unisolated Alnus-infective Frankia Sp+ strains, AgTrS, AiOr and AvVan, the first sequenced Frankia strains able to sporulate in-planta.</title>
        <authorList>
            <person name="Bethencourt L."/>
            <person name="Vautrin F."/>
            <person name="Taib N."/>
            <person name="Dubost A."/>
            <person name="Castro-Garcia L."/>
            <person name="Imbaud O."/>
            <person name="Abrouk D."/>
            <person name="Fournier P."/>
            <person name="Briolay J."/>
            <person name="Nguyen A."/>
            <person name="Normand P."/>
            <person name="Fernandez M.P."/>
            <person name="Brochier-Armanet C."/>
            <person name="Herrera-Belaroussi A."/>
        </authorList>
    </citation>
    <scope>NUCLEOTIDE SEQUENCE [LARGE SCALE GENOMIC DNA]</scope>
    <source>
        <strain evidence="1 2">AvVan</strain>
    </source>
</reference>